<keyword evidence="4" id="KW-0064">Aspartyl protease</keyword>
<dbReference type="Proteomes" id="UP000087766">
    <property type="component" value="Chromosome 7"/>
</dbReference>
<dbReference type="OrthoDB" id="2747330at2759"/>
<feature type="signal peptide" evidence="7">
    <location>
        <begin position="1"/>
        <end position="28"/>
    </location>
</feature>
<keyword evidence="3 7" id="KW-0732">Signal</keyword>
<evidence type="ECO:0000313" key="10">
    <source>
        <dbReference type="RefSeq" id="XP_014506818.2"/>
    </source>
</evidence>
<dbReference type="Pfam" id="PF14543">
    <property type="entry name" value="TAXi_N"/>
    <property type="match status" value="1"/>
</dbReference>
<name>A0A1S3UL84_VIGRR</name>
<feature type="domain" description="Peptidase A1" evidence="8">
    <location>
        <begin position="90"/>
        <end position="430"/>
    </location>
</feature>
<evidence type="ECO:0000256" key="1">
    <source>
        <dbReference type="ARBA" id="ARBA00007447"/>
    </source>
</evidence>
<protein>
    <submittedName>
        <fullName evidence="10">Aspartic proteinase CDR1-like</fullName>
    </submittedName>
</protein>
<organism evidence="9 10">
    <name type="scientific">Vigna radiata var. radiata</name>
    <name type="common">Mung bean</name>
    <name type="synonym">Phaseolus aureus</name>
    <dbReference type="NCBI Taxonomy" id="3916"/>
    <lineage>
        <taxon>Eukaryota</taxon>
        <taxon>Viridiplantae</taxon>
        <taxon>Streptophyta</taxon>
        <taxon>Embryophyta</taxon>
        <taxon>Tracheophyta</taxon>
        <taxon>Spermatophyta</taxon>
        <taxon>Magnoliopsida</taxon>
        <taxon>eudicotyledons</taxon>
        <taxon>Gunneridae</taxon>
        <taxon>Pentapetalae</taxon>
        <taxon>rosids</taxon>
        <taxon>fabids</taxon>
        <taxon>Fabales</taxon>
        <taxon>Fabaceae</taxon>
        <taxon>Papilionoideae</taxon>
        <taxon>50 kb inversion clade</taxon>
        <taxon>NPAAA clade</taxon>
        <taxon>indigoferoid/millettioid clade</taxon>
        <taxon>Phaseoleae</taxon>
        <taxon>Vigna</taxon>
    </lineage>
</organism>
<dbReference type="PROSITE" id="PS51767">
    <property type="entry name" value="PEPTIDASE_A1"/>
    <property type="match status" value="1"/>
</dbReference>
<dbReference type="CDD" id="cd05476">
    <property type="entry name" value="pepsin_A_like_plant"/>
    <property type="match status" value="1"/>
</dbReference>
<dbReference type="Pfam" id="PF14541">
    <property type="entry name" value="TAXi_C"/>
    <property type="match status" value="1"/>
</dbReference>
<dbReference type="KEGG" id="vra:106766614"/>
<dbReference type="GO" id="GO:0004190">
    <property type="term" value="F:aspartic-type endopeptidase activity"/>
    <property type="evidence" value="ECO:0007669"/>
    <property type="project" value="UniProtKB-KW"/>
</dbReference>
<feature type="chain" id="PRO_5018138545" evidence="7">
    <location>
        <begin position="29"/>
        <end position="581"/>
    </location>
</feature>
<dbReference type="GO" id="GO:0005576">
    <property type="term" value="C:extracellular region"/>
    <property type="evidence" value="ECO:0007669"/>
    <property type="project" value="TreeGrafter"/>
</dbReference>
<dbReference type="GO" id="GO:0006508">
    <property type="term" value="P:proteolysis"/>
    <property type="evidence" value="ECO:0007669"/>
    <property type="project" value="UniProtKB-KW"/>
</dbReference>
<keyword evidence="6" id="KW-0325">Glycoprotein</keyword>
<dbReference type="PANTHER" id="PTHR47967:SF66">
    <property type="entry name" value="ASPARTIC PROTEINASE CDR1-RELATED"/>
    <property type="match status" value="1"/>
</dbReference>
<dbReference type="Gene3D" id="2.40.70.10">
    <property type="entry name" value="Acid Proteases"/>
    <property type="match status" value="2"/>
</dbReference>
<dbReference type="GeneID" id="106766614"/>
<evidence type="ECO:0000256" key="2">
    <source>
        <dbReference type="ARBA" id="ARBA00022670"/>
    </source>
</evidence>
<comment type="similarity">
    <text evidence="1">Belongs to the peptidase A1 family.</text>
</comment>
<dbReference type="InterPro" id="IPR051708">
    <property type="entry name" value="Plant_Aspart_Prot_A1"/>
</dbReference>
<reference evidence="10" key="2">
    <citation type="submission" date="2025-08" db="UniProtKB">
        <authorList>
            <consortium name="RefSeq"/>
        </authorList>
    </citation>
    <scope>IDENTIFICATION</scope>
    <source>
        <tissue evidence="10">Leaf</tissue>
    </source>
</reference>
<keyword evidence="5" id="KW-0378">Hydrolase</keyword>
<dbReference type="FunFam" id="2.40.70.10:FF:000016">
    <property type="entry name" value="Probable aspartic protease At2g35615"/>
    <property type="match status" value="1"/>
</dbReference>
<dbReference type="PROSITE" id="PS00141">
    <property type="entry name" value="ASP_PROTEASE"/>
    <property type="match status" value="2"/>
</dbReference>
<dbReference type="InterPro" id="IPR032799">
    <property type="entry name" value="TAXi_C"/>
</dbReference>
<dbReference type="RefSeq" id="XP_014506818.2">
    <property type="nucleotide sequence ID" value="XM_014651332.2"/>
</dbReference>
<dbReference type="PANTHER" id="PTHR47967">
    <property type="entry name" value="OS07G0603500 PROTEIN-RELATED"/>
    <property type="match status" value="1"/>
</dbReference>
<evidence type="ECO:0000256" key="3">
    <source>
        <dbReference type="ARBA" id="ARBA00022729"/>
    </source>
</evidence>
<evidence type="ECO:0000259" key="8">
    <source>
        <dbReference type="PROSITE" id="PS51767"/>
    </source>
</evidence>
<proteinExistence type="inferred from homology"/>
<dbReference type="AlphaFoldDB" id="A0A1S3UL84"/>
<dbReference type="SUPFAM" id="SSF50630">
    <property type="entry name" value="Acid proteases"/>
    <property type="match status" value="1"/>
</dbReference>
<dbReference type="InterPro" id="IPR001969">
    <property type="entry name" value="Aspartic_peptidase_AS"/>
</dbReference>
<evidence type="ECO:0000313" key="9">
    <source>
        <dbReference type="Proteomes" id="UP000087766"/>
    </source>
</evidence>
<dbReference type="InterPro" id="IPR033121">
    <property type="entry name" value="PEPTIDASE_A1"/>
</dbReference>
<sequence length="581" mass="63685">MYMMTTLLRYSSLLIVLVFLQNISISKALKSSLRVEMIHRDSPKSPFYRPTETHFQRVENAILRSIHRANYLKLDSNDVESTITPASGEYLLNYSVGTPPVQILGIVDTGSDLIWMQCQPCKDCYKQDRPIFDPSTSRTYSTMPCVAADCLTGTHAFCNFNNGKHCAYKMSYADGSNSEGDFSWETISLYSSLEDVPVAFPQTVIGCGHNNYGIFGEKSSGIVGLGIGPFSLASQLKPKTGGTFSYCLTPMYEGDRKPSYLHFGDRGEVTVEGAVSTPLIRDIARPSVYFVVLEAISVGSKRIEFPRNGEDGNILIDSGAALSYLPDEVYSSLEGEMVNEVNLPRTDSPIKGLRLCFGITPGEEYHIPTVFAHFKGGGTVELHSINTFVKVRETIICLAFRSGSEAILGNLAQQDILIGYDTQRNTVTFLNTDYSGSGYPEGNDGAKVGADQLLSSSLVGDGGASWRLKSLKAFTRTSSSREQNFNEVVKERWGTLGELIATVASNAAAPARTHLRAIKNRQKGITEENSPDSDKHGGRALIKGQTENVYCYRIGLEACRARKEGNQLNAEKLAEIEAKFG</sequence>
<dbReference type="InterPro" id="IPR021109">
    <property type="entry name" value="Peptidase_aspartic_dom_sf"/>
</dbReference>
<evidence type="ECO:0000256" key="6">
    <source>
        <dbReference type="ARBA" id="ARBA00023180"/>
    </source>
</evidence>
<keyword evidence="9" id="KW-1185">Reference proteome</keyword>
<dbReference type="InterPro" id="IPR034161">
    <property type="entry name" value="Pepsin-like_plant"/>
</dbReference>
<evidence type="ECO:0000256" key="4">
    <source>
        <dbReference type="ARBA" id="ARBA00022750"/>
    </source>
</evidence>
<dbReference type="InterPro" id="IPR032861">
    <property type="entry name" value="TAXi_N"/>
</dbReference>
<keyword evidence="2" id="KW-0645">Protease</keyword>
<reference evidence="9" key="1">
    <citation type="journal article" date="2014" name="Nat. Commun.">
        <title>Genome sequence of mungbean and insights into evolution within Vigna species.</title>
        <authorList>
            <person name="Kang Y.J."/>
            <person name="Kim S.K."/>
            <person name="Kim M.Y."/>
            <person name="Lestari P."/>
            <person name="Kim K.H."/>
            <person name="Ha B.K."/>
            <person name="Jun T.H."/>
            <person name="Hwang W.J."/>
            <person name="Lee T."/>
            <person name="Lee J."/>
            <person name="Shim S."/>
            <person name="Yoon M.Y."/>
            <person name="Jang Y.E."/>
            <person name="Han K.S."/>
            <person name="Taeprayoon P."/>
            <person name="Yoon N."/>
            <person name="Somta P."/>
            <person name="Tanya P."/>
            <person name="Kim K.S."/>
            <person name="Gwag J.G."/>
            <person name="Moon J.K."/>
            <person name="Lee Y.H."/>
            <person name="Park B.S."/>
            <person name="Bombarely A."/>
            <person name="Doyle J.J."/>
            <person name="Jackson S.A."/>
            <person name="Schafleitner R."/>
            <person name="Srinives P."/>
            <person name="Varshney R.K."/>
            <person name="Lee S.H."/>
        </authorList>
    </citation>
    <scope>NUCLEOTIDE SEQUENCE [LARGE SCALE GENOMIC DNA]</scope>
    <source>
        <strain evidence="9">cv. VC1973A</strain>
    </source>
</reference>
<accession>A0A1S3UL84</accession>
<evidence type="ECO:0000256" key="7">
    <source>
        <dbReference type="SAM" id="SignalP"/>
    </source>
</evidence>
<gene>
    <name evidence="10" type="primary">LOC106766614</name>
</gene>
<evidence type="ECO:0000256" key="5">
    <source>
        <dbReference type="ARBA" id="ARBA00022801"/>
    </source>
</evidence>